<feature type="transmembrane region" description="Helical" evidence="11">
    <location>
        <begin position="336"/>
        <end position="361"/>
    </location>
</feature>
<evidence type="ECO:0000313" key="14">
    <source>
        <dbReference type="Proteomes" id="UP000298787"/>
    </source>
</evidence>
<dbReference type="GO" id="GO:0005313">
    <property type="term" value="F:L-glutamate transmembrane transporter activity"/>
    <property type="evidence" value="ECO:0007669"/>
    <property type="project" value="TreeGrafter"/>
</dbReference>
<feature type="compositionally biased region" description="Basic residues" evidence="12">
    <location>
        <begin position="549"/>
        <end position="563"/>
    </location>
</feature>
<dbReference type="Gene3D" id="1.10.3860.10">
    <property type="entry name" value="Sodium:dicarboxylate symporter"/>
    <property type="match status" value="1"/>
</dbReference>
<feature type="region of interest" description="Disordered" evidence="12">
    <location>
        <begin position="547"/>
        <end position="580"/>
    </location>
</feature>
<evidence type="ECO:0000256" key="5">
    <source>
        <dbReference type="ARBA" id="ARBA00022989"/>
    </source>
</evidence>
<dbReference type="Pfam" id="PF00375">
    <property type="entry name" value="SDF"/>
    <property type="match status" value="1"/>
</dbReference>
<evidence type="ECO:0000256" key="11">
    <source>
        <dbReference type="RuleBase" id="RU361216"/>
    </source>
</evidence>
<dbReference type="PROSITE" id="PS00713">
    <property type="entry name" value="NA_DICARBOXYL_SYMP_1"/>
    <property type="match status" value="1"/>
</dbReference>
<dbReference type="SUPFAM" id="SSF118215">
    <property type="entry name" value="Proton glutamate symport protein"/>
    <property type="match status" value="1"/>
</dbReference>
<comment type="catalytic activity">
    <reaction evidence="9">
        <text>K(+)(in) + L-aspartate(out) + 3 Na(+)(out) + H(+)(out) = K(+)(out) + L-aspartate(in) + 3 Na(+)(in) + H(+)(in)</text>
        <dbReference type="Rhea" id="RHEA:70851"/>
        <dbReference type="ChEBI" id="CHEBI:15378"/>
        <dbReference type="ChEBI" id="CHEBI:29101"/>
        <dbReference type="ChEBI" id="CHEBI:29103"/>
        <dbReference type="ChEBI" id="CHEBI:29991"/>
    </reaction>
</comment>
<dbReference type="Proteomes" id="UP000298787">
    <property type="component" value="Chromosome 12"/>
</dbReference>
<dbReference type="EMBL" id="CM014089">
    <property type="protein sequence ID" value="TKS80165.1"/>
    <property type="molecule type" value="Genomic_DNA"/>
</dbReference>
<evidence type="ECO:0000256" key="8">
    <source>
        <dbReference type="ARBA" id="ARBA00047601"/>
    </source>
</evidence>
<evidence type="ECO:0000256" key="3">
    <source>
        <dbReference type="ARBA" id="ARBA00022692"/>
    </source>
</evidence>
<dbReference type="InterPro" id="IPR018107">
    <property type="entry name" value="Na-dicarboxylate_symporter_CS"/>
</dbReference>
<evidence type="ECO:0000256" key="4">
    <source>
        <dbReference type="ARBA" id="ARBA00022847"/>
    </source>
</evidence>
<feature type="transmembrane region" description="Helical" evidence="11">
    <location>
        <begin position="97"/>
        <end position="116"/>
    </location>
</feature>
<feature type="transmembrane region" description="Helical" evidence="11">
    <location>
        <begin position="298"/>
        <end position="324"/>
    </location>
</feature>
<keyword evidence="4 11" id="KW-0769">Symport</keyword>
<evidence type="ECO:0000256" key="10">
    <source>
        <dbReference type="ARBA" id="ARBA00049118"/>
    </source>
</evidence>
<dbReference type="STRING" id="240159.A0A4U5V1R4"/>
<keyword evidence="3 11" id="KW-0812">Transmembrane</keyword>
<dbReference type="PANTHER" id="PTHR11958">
    <property type="entry name" value="SODIUM/DICARBOXYLATE SYMPORTER-RELATED"/>
    <property type="match status" value="1"/>
</dbReference>
<dbReference type="AlphaFoldDB" id="A0A4U5V1R4"/>
<protein>
    <recommendedName>
        <fullName evidence="11">Amino acid transporter</fullName>
    </recommendedName>
</protein>
<feature type="transmembrane region" description="Helical" evidence="11">
    <location>
        <begin position="20"/>
        <end position="41"/>
    </location>
</feature>
<keyword evidence="2 11" id="KW-0813">Transport</keyword>
<dbReference type="PANTHER" id="PTHR11958:SF22">
    <property type="entry name" value="EXCITATORY AMINO ACID TRANSPORTER 5"/>
    <property type="match status" value="1"/>
</dbReference>
<proteinExistence type="inferred from homology"/>
<dbReference type="GO" id="GO:0015501">
    <property type="term" value="F:glutamate:sodium symporter activity"/>
    <property type="evidence" value="ECO:0007669"/>
    <property type="project" value="TreeGrafter"/>
</dbReference>
<evidence type="ECO:0000256" key="12">
    <source>
        <dbReference type="SAM" id="MobiDB-lite"/>
    </source>
</evidence>
<dbReference type="GO" id="GO:0015175">
    <property type="term" value="F:neutral L-amino acid transmembrane transporter activity"/>
    <property type="evidence" value="ECO:0007669"/>
    <property type="project" value="TreeGrafter"/>
</dbReference>
<comment type="catalytic activity">
    <reaction evidence="8">
        <text>K(+)(in) + L-glutamate(out) + 3 Na(+)(out) + H(+)(out) = K(+)(out) + L-glutamate(in) + 3 Na(+)(in) + H(+)(in)</text>
        <dbReference type="Rhea" id="RHEA:70699"/>
        <dbReference type="ChEBI" id="CHEBI:15378"/>
        <dbReference type="ChEBI" id="CHEBI:29101"/>
        <dbReference type="ChEBI" id="CHEBI:29103"/>
        <dbReference type="ChEBI" id="CHEBI:29985"/>
    </reaction>
</comment>
<organism evidence="13 14">
    <name type="scientific">Collichthys lucidus</name>
    <name type="common">Big head croaker</name>
    <name type="synonym">Sciaena lucida</name>
    <dbReference type="NCBI Taxonomy" id="240159"/>
    <lineage>
        <taxon>Eukaryota</taxon>
        <taxon>Metazoa</taxon>
        <taxon>Chordata</taxon>
        <taxon>Craniata</taxon>
        <taxon>Vertebrata</taxon>
        <taxon>Euteleostomi</taxon>
        <taxon>Actinopterygii</taxon>
        <taxon>Neopterygii</taxon>
        <taxon>Teleostei</taxon>
        <taxon>Neoteleostei</taxon>
        <taxon>Acanthomorphata</taxon>
        <taxon>Eupercaria</taxon>
        <taxon>Sciaenidae</taxon>
        <taxon>Collichthys</taxon>
    </lineage>
</organism>
<feature type="transmembrane region" description="Helical" evidence="11">
    <location>
        <begin position="225"/>
        <end position="245"/>
    </location>
</feature>
<dbReference type="InterPro" id="IPR001991">
    <property type="entry name" value="Na-dicarboxylate_symporter"/>
</dbReference>
<keyword evidence="14" id="KW-1185">Reference proteome</keyword>
<dbReference type="FunFam" id="1.10.3860.10:FF:000002">
    <property type="entry name" value="Amino acid transporter"/>
    <property type="match status" value="1"/>
</dbReference>
<dbReference type="InterPro" id="IPR050746">
    <property type="entry name" value="DAACS"/>
</dbReference>
<feature type="transmembrane region" description="Helical" evidence="11">
    <location>
        <begin position="62"/>
        <end position="82"/>
    </location>
</feature>
<evidence type="ECO:0000256" key="1">
    <source>
        <dbReference type="ARBA" id="ARBA00004141"/>
    </source>
</evidence>
<evidence type="ECO:0000256" key="2">
    <source>
        <dbReference type="ARBA" id="ARBA00022448"/>
    </source>
</evidence>
<evidence type="ECO:0000313" key="13">
    <source>
        <dbReference type="EMBL" id="TKS80165.1"/>
    </source>
</evidence>
<keyword evidence="6 11" id="KW-0472">Membrane</keyword>
<accession>A0A4U5V1R4</accession>
<dbReference type="PROSITE" id="PS00714">
    <property type="entry name" value="NA_DICARBOXYL_SYMP_2"/>
    <property type="match status" value="1"/>
</dbReference>
<comment type="similarity">
    <text evidence="11">Belongs to the dicarboxylate/amino acid:cation symporter (DAACS) (TC 2.A.23) family.</text>
</comment>
<name>A0A4U5V1R4_COLLU</name>
<gene>
    <name evidence="13" type="ORF">D9C73_013602</name>
</gene>
<sequence length="580" mass="63684">MAVALEEVWGRVKNVCKQNGLLILSVLAVVIGCLLGFFLRGKQLSEQEVKYFQFPGELLMRMLKMLILPLVVSSLMSGLAALDAKCSSRLGIMTISYYLWTTFVAVVVGIVMVYIIHPGGAAQKEDSEDSKKPMTSSADALLDLIRNMFPANLVQATFQQYRTQRVPELIPKPTLAQLLDETTTRRVYIYGIQDDNGTDVQNFSLDLTPPPDVIMKTSPGTSEGMNVLGIVIFSATMGIMLGRMGPNGSALVNFCQSLNEAVLKIVAIVIWYFPFGIVFLVAGKILEMDDPSAMGKKLGFYAITVVMGLVLHGLFILPAMYFFITKKSPIVYIRGILQALLISLATSSSSATLPITFKCLLENNHIDRRIIRFVLPVGATINMDGTALYEAVAAIFIAQVNNYELDFGQIITISITATAASIGAAGIPQAGLVTMVIVLTSVGLPTDDITLIIAVDWALDRFRTMVNVMGDALATGIMAHICRKDFVKEGEQVPLICETKPMISIQQMMTYQNQKNGCYQPPPPGSKHDHLSPDVARLIQLEEGIRPMEKKKHGHSSHHKREHRDKDHCSVDMNGLETNV</sequence>
<reference evidence="13 14" key="1">
    <citation type="submission" date="2019-01" db="EMBL/GenBank/DDBJ databases">
        <title>Genome Assembly of Collichthys lucidus.</title>
        <authorList>
            <person name="Cai M."/>
            <person name="Xiao S."/>
        </authorList>
    </citation>
    <scope>NUCLEOTIDE SEQUENCE [LARGE SCALE GENOMIC DNA]</scope>
    <source>
        <strain evidence="13">JT15FE1705JMU</strain>
        <tissue evidence="13">Muscle</tissue>
    </source>
</reference>
<comment type="catalytic activity">
    <reaction evidence="10">
        <text>D-aspartate(out) + K(+)(in) + 3 Na(+)(out) + H(+)(out) = D-aspartate(in) + K(+)(out) + 3 Na(+)(in) + H(+)(in)</text>
        <dbReference type="Rhea" id="RHEA:71379"/>
        <dbReference type="ChEBI" id="CHEBI:15378"/>
        <dbReference type="ChEBI" id="CHEBI:29101"/>
        <dbReference type="ChEBI" id="CHEBI:29103"/>
        <dbReference type="ChEBI" id="CHEBI:29990"/>
    </reaction>
</comment>
<evidence type="ECO:0000256" key="9">
    <source>
        <dbReference type="ARBA" id="ARBA00048715"/>
    </source>
</evidence>
<dbReference type="PRINTS" id="PR00173">
    <property type="entry name" value="EDTRNSPORT"/>
</dbReference>
<keyword evidence="5 11" id="KW-1133">Transmembrane helix</keyword>
<keyword evidence="7" id="KW-0325">Glycoprotein</keyword>
<evidence type="ECO:0000256" key="6">
    <source>
        <dbReference type="ARBA" id="ARBA00023136"/>
    </source>
</evidence>
<evidence type="ECO:0000256" key="7">
    <source>
        <dbReference type="ARBA" id="ARBA00023180"/>
    </source>
</evidence>
<comment type="subcellular location">
    <subcellularLocation>
        <location evidence="1 11">Membrane</location>
        <topology evidence="1 11">Multi-pass membrane protein</topology>
    </subcellularLocation>
</comment>
<dbReference type="InterPro" id="IPR036458">
    <property type="entry name" value="Na:dicarbo_symporter_sf"/>
</dbReference>
<feature type="transmembrane region" description="Helical" evidence="11">
    <location>
        <begin position="265"/>
        <end position="286"/>
    </location>
</feature>
<dbReference type="GO" id="GO:0005886">
    <property type="term" value="C:plasma membrane"/>
    <property type="evidence" value="ECO:0007669"/>
    <property type="project" value="TreeGrafter"/>
</dbReference>